<dbReference type="Gene3D" id="3.90.1150.10">
    <property type="entry name" value="Aspartate Aminotransferase, domain 1"/>
    <property type="match status" value="1"/>
</dbReference>
<evidence type="ECO:0000313" key="2">
    <source>
        <dbReference type="EMBL" id="KAK0551060.1"/>
    </source>
</evidence>
<dbReference type="Proteomes" id="UP001176517">
    <property type="component" value="Unassembled WGS sequence"/>
</dbReference>
<dbReference type="InterPro" id="IPR015424">
    <property type="entry name" value="PyrdxlP-dep_Trfase"/>
</dbReference>
<proteinExistence type="predicted"/>
<dbReference type="EMBL" id="JAPDMZ010000083">
    <property type="protein sequence ID" value="KAK0551060.1"/>
    <property type="molecule type" value="Genomic_DNA"/>
</dbReference>
<reference evidence="2" key="1">
    <citation type="journal article" date="2023" name="PhytoFront">
        <title>Draft Genome Resources of Seven Strains of Tilletia horrida, Causal Agent of Kernel Smut of Rice.</title>
        <authorList>
            <person name="Khanal S."/>
            <person name="Antony Babu S."/>
            <person name="Zhou X.G."/>
        </authorList>
    </citation>
    <scope>NUCLEOTIDE SEQUENCE</scope>
    <source>
        <strain evidence="2">TX6</strain>
    </source>
</reference>
<accession>A0AAN6GP33</accession>
<evidence type="ECO:0000313" key="3">
    <source>
        <dbReference type="Proteomes" id="UP001176517"/>
    </source>
</evidence>
<dbReference type="InterPro" id="IPR015422">
    <property type="entry name" value="PyrdxlP-dep_Trfase_small"/>
</dbReference>
<dbReference type="SUPFAM" id="SSF53383">
    <property type="entry name" value="PLP-dependent transferases"/>
    <property type="match status" value="1"/>
</dbReference>
<dbReference type="InterPro" id="IPR015421">
    <property type="entry name" value="PyrdxlP-dep_Trfase_major"/>
</dbReference>
<dbReference type="Pfam" id="PF00266">
    <property type="entry name" value="Aminotran_5"/>
    <property type="match status" value="1"/>
</dbReference>
<dbReference type="Gene3D" id="3.40.640.10">
    <property type="entry name" value="Type I PLP-dependent aspartate aminotransferase-like (Major domain)"/>
    <property type="match status" value="1"/>
</dbReference>
<comment type="caution">
    <text evidence="2">The sequence shown here is derived from an EMBL/GenBank/DDBJ whole genome shotgun (WGS) entry which is preliminary data.</text>
</comment>
<feature type="domain" description="Aminotransferase class V" evidence="1">
    <location>
        <begin position="26"/>
        <end position="305"/>
    </location>
</feature>
<organism evidence="2 3">
    <name type="scientific">Tilletia horrida</name>
    <dbReference type="NCBI Taxonomy" id="155126"/>
    <lineage>
        <taxon>Eukaryota</taxon>
        <taxon>Fungi</taxon>
        <taxon>Dikarya</taxon>
        <taxon>Basidiomycota</taxon>
        <taxon>Ustilaginomycotina</taxon>
        <taxon>Exobasidiomycetes</taxon>
        <taxon>Tilletiales</taxon>
        <taxon>Tilletiaceae</taxon>
        <taxon>Tilletia</taxon>
    </lineage>
</organism>
<dbReference type="AlphaFoldDB" id="A0AAN6GP33"/>
<name>A0AAN6GP33_9BASI</name>
<dbReference type="InterPro" id="IPR000192">
    <property type="entry name" value="Aminotrans_V_dom"/>
</dbReference>
<protein>
    <recommendedName>
        <fullName evidence="1">Aminotransferase class V domain-containing protein</fullName>
    </recommendedName>
</protein>
<keyword evidence="3" id="KW-1185">Reference proteome</keyword>
<evidence type="ECO:0000259" key="1">
    <source>
        <dbReference type="Pfam" id="PF00266"/>
    </source>
</evidence>
<dbReference type="PANTHER" id="PTHR43586:SF21">
    <property type="entry name" value="PYRIDOXAL PHOSPHATE (PLP)-DEPENDENT ASPARTATE AMINOTRANSFERASE SUPERFAMILY"/>
    <property type="match status" value="1"/>
</dbReference>
<gene>
    <name evidence="2" type="ORF">OC846_003438</name>
</gene>
<sequence>MSSGPDPILDAVRAAFPALVKNKDYVYSENAGGSQVLGSVAAKMGAYLLDSNVQMADYDLAHQAEARVNQGYAATALLLGQGVSADEVLFGASATQLVENLSRMIEQSIIERQVWNKGDEIIITDVDHETNRGSWKRLADRQGLVIKVWKPIPIPNSKSSKAVFLNPESLNDIVTPRTRLVAFTACSNVLGGFVDVPAAVRIIKERSEGNAWTCLDAVACAPHRRIKPLELGVDFVFWSWYKVYGPHIGSMYLPRRAQTELLTRLNHHFLHGYSGTYPFQPSSQCYEAIYALTAVVDYYAALGKLALAHKQPGSSTSGGAAAAVDALAKAPELDWSTTLKNGARFEEHSEQIDAAFEWMQAHETALLGEIMGKLRSLADQGLLEVVGDSETHADHRAATIAFVKGSNARSSLGSSSSSKEIHSHIVQDKKRGAQQGHMYAYDLITGLGLSKEYGVVRISLVHYNSVNDAAAIGNAIEAAIKAQ</sequence>
<dbReference type="PANTHER" id="PTHR43586">
    <property type="entry name" value="CYSTEINE DESULFURASE"/>
    <property type="match status" value="1"/>
</dbReference>